<dbReference type="GO" id="GO:0043937">
    <property type="term" value="P:regulation of sporulation"/>
    <property type="evidence" value="ECO:0007669"/>
    <property type="project" value="InterPro"/>
</dbReference>
<dbReference type="InterPro" id="IPR037208">
    <property type="entry name" value="Spo0E-like_sf"/>
</dbReference>
<dbReference type="EMBL" id="CP009687">
    <property type="protein sequence ID" value="AKL94225.1"/>
    <property type="molecule type" value="Genomic_DNA"/>
</dbReference>
<keyword evidence="2" id="KW-1185">Reference proteome</keyword>
<sequence length="57" mass="6524">MKRNKSELERLRKKLNDALSATGGKVTSDIIKTSQKLDTLIVREIKSHICDEKKRKA</sequence>
<dbReference type="OrthoDB" id="9944137at2"/>
<protein>
    <submittedName>
        <fullName evidence="1">Spo0E like sporulation regulatory protein</fullName>
    </submittedName>
</protein>
<dbReference type="PATRIC" id="fig|84022.6.peg.725"/>
<dbReference type="AlphaFoldDB" id="A0A0G3W8N3"/>
<gene>
    <name evidence="1" type="ORF">CACET_c07150</name>
</gene>
<dbReference type="Proteomes" id="UP000035704">
    <property type="component" value="Chromosome"/>
</dbReference>
<organism evidence="1 2">
    <name type="scientific">Clostridium aceticum</name>
    <dbReference type="NCBI Taxonomy" id="84022"/>
    <lineage>
        <taxon>Bacteria</taxon>
        <taxon>Bacillati</taxon>
        <taxon>Bacillota</taxon>
        <taxon>Clostridia</taxon>
        <taxon>Eubacteriales</taxon>
        <taxon>Clostridiaceae</taxon>
        <taxon>Clostridium</taxon>
    </lineage>
</organism>
<evidence type="ECO:0000313" key="1">
    <source>
        <dbReference type="EMBL" id="AKL94225.1"/>
    </source>
</evidence>
<accession>A0A0G3W8N3</accession>
<dbReference type="InterPro" id="IPR036638">
    <property type="entry name" value="HLH_DNA-bd_sf"/>
</dbReference>
<dbReference type="RefSeq" id="WP_082058064.1">
    <property type="nucleotide sequence ID" value="NZ_CP009687.1"/>
</dbReference>
<dbReference type="Pfam" id="PF09388">
    <property type="entry name" value="SpoOE-like"/>
    <property type="match status" value="1"/>
</dbReference>
<dbReference type="KEGG" id="cace:CACET_c07150"/>
<evidence type="ECO:0000313" key="2">
    <source>
        <dbReference type="Proteomes" id="UP000035704"/>
    </source>
</evidence>
<reference evidence="1 2" key="1">
    <citation type="submission" date="2014-10" db="EMBL/GenBank/DDBJ databases">
        <title>Genome sequence of Clostridium aceticum DSM 1496.</title>
        <authorList>
            <person name="Poehlein A."/>
            <person name="Schiel-Bengelsdorf B."/>
            <person name="Gottschalk G."/>
            <person name="Duerre P."/>
            <person name="Daniel R."/>
        </authorList>
    </citation>
    <scope>NUCLEOTIDE SEQUENCE [LARGE SCALE GENOMIC DNA]</scope>
    <source>
        <strain evidence="1 2">DSM 1496</strain>
    </source>
</reference>
<name>A0A0G3W8N3_9CLOT</name>
<dbReference type="Gene3D" id="4.10.280.10">
    <property type="entry name" value="Helix-loop-helix DNA-binding domain"/>
    <property type="match status" value="1"/>
</dbReference>
<dbReference type="SUPFAM" id="SSF140500">
    <property type="entry name" value="BAS1536-like"/>
    <property type="match status" value="1"/>
</dbReference>
<dbReference type="GO" id="GO:0046983">
    <property type="term" value="F:protein dimerization activity"/>
    <property type="evidence" value="ECO:0007669"/>
    <property type="project" value="InterPro"/>
</dbReference>
<proteinExistence type="predicted"/>
<dbReference type="InterPro" id="IPR018540">
    <property type="entry name" value="Spo0E-like"/>
</dbReference>